<dbReference type="EMBL" id="JBHDLJ010000005">
    <property type="protein sequence ID" value="MFB0834646.1"/>
    <property type="molecule type" value="Genomic_DNA"/>
</dbReference>
<dbReference type="SUPFAM" id="SSF55920">
    <property type="entry name" value="Creatinase/aminopeptidase"/>
    <property type="match status" value="1"/>
</dbReference>
<evidence type="ECO:0000313" key="4">
    <source>
        <dbReference type="Proteomes" id="UP001575652"/>
    </source>
</evidence>
<accession>A0ABV4ULW9</accession>
<dbReference type="RefSeq" id="WP_373971819.1">
    <property type="nucleotide sequence ID" value="NZ_JBHDLJ010000005.1"/>
</dbReference>
<protein>
    <submittedName>
        <fullName evidence="3">M24 family metallopeptidase</fullName>
    </submittedName>
</protein>
<dbReference type="CDD" id="cd01066">
    <property type="entry name" value="APP_MetAP"/>
    <property type="match status" value="1"/>
</dbReference>
<gene>
    <name evidence="3" type="ORF">ACETWP_08600</name>
</gene>
<dbReference type="Pfam" id="PF01321">
    <property type="entry name" value="Creatinase_N"/>
    <property type="match status" value="1"/>
</dbReference>
<name>A0ABV4ULW9_9MICC</name>
<dbReference type="Proteomes" id="UP001575652">
    <property type="component" value="Unassembled WGS sequence"/>
</dbReference>
<evidence type="ECO:0000259" key="1">
    <source>
        <dbReference type="Pfam" id="PF00557"/>
    </source>
</evidence>
<keyword evidence="4" id="KW-1185">Reference proteome</keyword>
<dbReference type="InterPro" id="IPR000587">
    <property type="entry name" value="Creatinase_N"/>
</dbReference>
<feature type="domain" description="Creatinase N-terminal" evidence="2">
    <location>
        <begin position="19"/>
        <end position="167"/>
    </location>
</feature>
<dbReference type="InterPro" id="IPR050659">
    <property type="entry name" value="Peptidase_M24B"/>
</dbReference>
<feature type="domain" description="Peptidase M24" evidence="1">
    <location>
        <begin position="175"/>
        <end position="383"/>
    </location>
</feature>
<dbReference type="InterPro" id="IPR036005">
    <property type="entry name" value="Creatinase/aminopeptidase-like"/>
</dbReference>
<dbReference type="SUPFAM" id="SSF53092">
    <property type="entry name" value="Creatinase/prolidase N-terminal domain"/>
    <property type="match status" value="1"/>
</dbReference>
<comment type="caution">
    <text evidence="3">The sequence shown here is derived from an EMBL/GenBank/DDBJ whole genome shotgun (WGS) entry which is preliminary data.</text>
</comment>
<dbReference type="PANTHER" id="PTHR46112:SF2">
    <property type="entry name" value="XAA-PRO AMINOPEPTIDASE P-RELATED"/>
    <property type="match status" value="1"/>
</dbReference>
<sequence>MDPTGTATQAFSAEEFAGRLAAVRARMQEQGLNALVVTDPANIYYLTGYNAWSFYTPQLVFVPDDGDMVLYAREMDANGAFRTTWLDEANIVGYPESYVHRPHVHPFDWVAYSMRQRHLVAKAARGCVGLEMDSHFFSPKAYRALFNAIPEWTLVDSFELVNWVRAVKSPAEIALMRRAASVTNLAMRAAGDAIDVGVRQCDVAAAISHAQITGTPEFGGDYTAIVPMLPTGASADTPHLTWNDERLRPDEAVIVELAGAVRRYHVPLARTFVPGRPAQRVQRLAAAADHGLAAVLETVAAGVPVYELAQAWNHTLFEYGYEKPSRIGYSIGVGYPPDWGERTISLRSEDQTVLRENMTFHLMCGMWMDGYGYEVSESIRVTDAGVEVLTDHARGLLPAGAAQRAAAIPTPKDQP</sequence>
<dbReference type="Pfam" id="PF00557">
    <property type="entry name" value="Peptidase_M24"/>
    <property type="match status" value="1"/>
</dbReference>
<proteinExistence type="predicted"/>
<dbReference type="InterPro" id="IPR029149">
    <property type="entry name" value="Creatin/AminoP/Spt16_N"/>
</dbReference>
<evidence type="ECO:0000313" key="3">
    <source>
        <dbReference type="EMBL" id="MFB0834646.1"/>
    </source>
</evidence>
<reference evidence="3 4" key="1">
    <citation type="submission" date="2024-09" db="EMBL/GenBank/DDBJ databases">
        <authorList>
            <person name="Salinas-Garcia M.A."/>
            <person name="Prieme A."/>
        </authorList>
    </citation>
    <scope>NUCLEOTIDE SEQUENCE [LARGE SCALE GENOMIC DNA]</scope>
    <source>
        <strain evidence="3 4">DSM 21081</strain>
    </source>
</reference>
<evidence type="ECO:0000259" key="2">
    <source>
        <dbReference type="Pfam" id="PF01321"/>
    </source>
</evidence>
<dbReference type="Gene3D" id="3.40.350.10">
    <property type="entry name" value="Creatinase/prolidase N-terminal domain"/>
    <property type="match status" value="1"/>
</dbReference>
<organism evidence="3 4">
    <name type="scientific">Arthrobacter halodurans</name>
    <dbReference type="NCBI Taxonomy" id="516699"/>
    <lineage>
        <taxon>Bacteria</taxon>
        <taxon>Bacillati</taxon>
        <taxon>Actinomycetota</taxon>
        <taxon>Actinomycetes</taxon>
        <taxon>Micrococcales</taxon>
        <taxon>Micrococcaceae</taxon>
        <taxon>Arthrobacter</taxon>
    </lineage>
</organism>
<dbReference type="PANTHER" id="PTHR46112">
    <property type="entry name" value="AMINOPEPTIDASE"/>
    <property type="match status" value="1"/>
</dbReference>
<dbReference type="InterPro" id="IPR000994">
    <property type="entry name" value="Pept_M24"/>
</dbReference>
<dbReference type="Gene3D" id="3.90.230.10">
    <property type="entry name" value="Creatinase/methionine aminopeptidase superfamily"/>
    <property type="match status" value="1"/>
</dbReference>